<proteinExistence type="predicted"/>
<gene>
    <name evidence="1" type="ORF">IL334_001770</name>
</gene>
<dbReference type="Gene3D" id="2.30.110.10">
    <property type="entry name" value="Electron Transport, Fmn-binding Protein, Chain A"/>
    <property type="match status" value="1"/>
</dbReference>
<dbReference type="GeneID" id="87953901"/>
<protein>
    <submittedName>
        <fullName evidence="1">Uncharacterized protein</fullName>
    </submittedName>
</protein>
<dbReference type="Proteomes" id="UP001329825">
    <property type="component" value="Chromosome 2"/>
</dbReference>
<keyword evidence="2" id="KW-1185">Reference proteome</keyword>
<sequence>MTTSSSAAEPSADIRLYKNRASYSLSAALHIFHEVPVAHVAFIHPGDAEGSTGGRKETIMNIPLITVIVCDGDDEDDQDSYAVHRHSGLVEAVSSGKHGITASTTKIDGMIFSPTAHDHTLNYRSATLHLRDPQVLDDETDHEEKRSALAAVTDTVTGYGRIATVGVPEDASVKRTTVIRCRIAAVSCKQRFGGFNGAKEPEPDTPEGHENDAFTGVVPCWTQWGEAIGYGKDKEQVKDVLGNRTEDGKSFAEKVAWANEDVQVEGLGMKRKPVNRFS</sequence>
<name>A0ABZ1CUG7_9TREE</name>
<dbReference type="RefSeq" id="XP_062789574.1">
    <property type="nucleotide sequence ID" value="XM_062933523.1"/>
</dbReference>
<reference evidence="1 2" key="1">
    <citation type="submission" date="2024-01" db="EMBL/GenBank/DDBJ databases">
        <title>Comparative genomics of Cryptococcus and Kwoniella reveals pathogenesis evolution and contrasting modes of karyotype evolution via chromosome fusion or intercentromeric recombination.</title>
        <authorList>
            <person name="Coelho M.A."/>
            <person name="David-Palma M."/>
            <person name="Shea T."/>
            <person name="Bowers K."/>
            <person name="McGinley-Smith S."/>
            <person name="Mohammad A.W."/>
            <person name="Gnirke A."/>
            <person name="Yurkov A.M."/>
            <person name="Nowrousian M."/>
            <person name="Sun S."/>
            <person name="Cuomo C.A."/>
            <person name="Heitman J."/>
        </authorList>
    </citation>
    <scope>NUCLEOTIDE SEQUENCE [LARGE SCALE GENOMIC DNA]</scope>
    <source>
        <strain evidence="1">CBS 11374</strain>
    </source>
</reference>
<dbReference type="SUPFAM" id="SSF50475">
    <property type="entry name" value="FMN-binding split barrel"/>
    <property type="match status" value="1"/>
</dbReference>
<organism evidence="1 2">
    <name type="scientific">Kwoniella shivajii</name>
    <dbReference type="NCBI Taxonomy" id="564305"/>
    <lineage>
        <taxon>Eukaryota</taxon>
        <taxon>Fungi</taxon>
        <taxon>Dikarya</taxon>
        <taxon>Basidiomycota</taxon>
        <taxon>Agaricomycotina</taxon>
        <taxon>Tremellomycetes</taxon>
        <taxon>Tremellales</taxon>
        <taxon>Cryptococcaceae</taxon>
        <taxon>Kwoniella</taxon>
    </lineage>
</organism>
<dbReference type="PANTHER" id="PTHR34071:SF2">
    <property type="entry name" value="FLAVIN-NUCLEOTIDE-BINDING PROTEIN"/>
    <property type="match status" value="1"/>
</dbReference>
<evidence type="ECO:0000313" key="1">
    <source>
        <dbReference type="EMBL" id="WRT64834.1"/>
    </source>
</evidence>
<accession>A0ABZ1CUG7</accession>
<evidence type="ECO:0000313" key="2">
    <source>
        <dbReference type="Proteomes" id="UP001329825"/>
    </source>
</evidence>
<dbReference type="InterPro" id="IPR012349">
    <property type="entry name" value="Split_barrel_FMN-bd"/>
</dbReference>
<dbReference type="EMBL" id="CP141882">
    <property type="protein sequence ID" value="WRT64834.1"/>
    <property type="molecule type" value="Genomic_DNA"/>
</dbReference>
<dbReference type="PANTHER" id="PTHR34071">
    <property type="entry name" value="5-NITROIMIDAZOLE ANTIBIOTICS RESISTANCE PROTEIN, NIMA-FAMILY-RELATED PROTEIN-RELATED"/>
    <property type="match status" value="1"/>
</dbReference>